<sequence length="108" mass="11259">MTIGAGTVSLTNGKLMRSGTVRLTKATRAKMTMGAGTVSLTNGKLMVSGQGVLSNVHDNVSLTPVVSNDDVLCDGAFIGVKSDHKGSLRVFPVGKLLYVCNLLLLLLL</sequence>
<name>A0AAD9T876_EUCGR</name>
<dbReference type="EMBL" id="MU850052">
    <property type="protein sequence ID" value="KAK2631355.1"/>
    <property type="molecule type" value="Genomic_DNA"/>
</dbReference>
<dbReference type="Proteomes" id="UP000030711">
    <property type="component" value="Unassembled WGS sequence"/>
</dbReference>
<keyword evidence="2" id="KW-1185">Reference proteome</keyword>
<accession>A0AAD9T876</accession>
<evidence type="ECO:0000313" key="2">
    <source>
        <dbReference type="Proteomes" id="UP000030711"/>
    </source>
</evidence>
<organism evidence="1 2">
    <name type="scientific">Eucalyptus grandis</name>
    <name type="common">Flooded gum</name>
    <dbReference type="NCBI Taxonomy" id="71139"/>
    <lineage>
        <taxon>Eukaryota</taxon>
        <taxon>Viridiplantae</taxon>
        <taxon>Streptophyta</taxon>
        <taxon>Embryophyta</taxon>
        <taxon>Tracheophyta</taxon>
        <taxon>Spermatophyta</taxon>
        <taxon>Magnoliopsida</taxon>
        <taxon>eudicotyledons</taxon>
        <taxon>Gunneridae</taxon>
        <taxon>Pentapetalae</taxon>
        <taxon>rosids</taxon>
        <taxon>malvids</taxon>
        <taxon>Myrtales</taxon>
        <taxon>Myrtaceae</taxon>
        <taxon>Myrtoideae</taxon>
        <taxon>Eucalypteae</taxon>
        <taxon>Eucalyptus</taxon>
    </lineage>
</organism>
<dbReference type="AlphaFoldDB" id="A0AAD9T876"/>
<proteinExistence type="predicted"/>
<gene>
    <name evidence="1" type="ORF">EUGRSUZ_L03033</name>
</gene>
<evidence type="ECO:0000313" key="1">
    <source>
        <dbReference type="EMBL" id="KAK2631355.1"/>
    </source>
</evidence>
<protein>
    <submittedName>
        <fullName evidence="1">Uncharacterized protein</fullName>
    </submittedName>
</protein>
<comment type="caution">
    <text evidence="1">The sequence shown here is derived from an EMBL/GenBank/DDBJ whole genome shotgun (WGS) entry which is preliminary data.</text>
</comment>
<reference evidence="1 2" key="1">
    <citation type="journal article" date="2014" name="Nature">
        <title>The genome of Eucalyptus grandis.</title>
        <authorList>
            <person name="Myburg A.A."/>
            <person name="Grattapaglia D."/>
            <person name="Tuskan G.A."/>
            <person name="Hellsten U."/>
            <person name="Hayes R.D."/>
            <person name="Grimwood J."/>
            <person name="Jenkins J."/>
            <person name="Lindquist E."/>
            <person name="Tice H."/>
            <person name="Bauer D."/>
            <person name="Goodstein D.M."/>
            <person name="Dubchak I."/>
            <person name="Poliakov A."/>
            <person name="Mizrachi E."/>
            <person name="Kullan A.R."/>
            <person name="Hussey S.G."/>
            <person name="Pinard D."/>
            <person name="van der Merwe K."/>
            <person name="Singh P."/>
            <person name="van Jaarsveld I."/>
            <person name="Silva-Junior O.B."/>
            <person name="Togawa R.C."/>
            <person name="Pappas M.R."/>
            <person name="Faria D.A."/>
            <person name="Sansaloni C.P."/>
            <person name="Petroli C.D."/>
            <person name="Yang X."/>
            <person name="Ranjan P."/>
            <person name="Tschaplinski T.J."/>
            <person name="Ye C.Y."/>
            <person name="Li T."/>
            <person name="Sterck L."/>
            <person name="Vanneste K."/>
            <person name="Murat F."/>
            <person name="Soler M."/>
            <person name="Clemente H.S."/>
            <person name="Saidi N."/>
            <person name="Cassan-Wang H."/>
            <person name="Dunand C."/>
            <person name="Hefer C.A."/>
            <person name="Bornberg-Bauer E."/>
            <person name="Kersting A.R."/>
            <person name="Vining K."/>
            <person name="Amarasinghe V."/>
            <person name="Ranik M."/>
            <person name="Naithani S."/>
            <person name="Elser J."/>
            <person name="Boyd A.E."/>
            <person name="Liston A."/>
            <person name="Spatafora J.W."/>
            <person name="Dharmwardhana P."/>
            <person name="Raja R."/>
            <person name="Sullivan C."/>
            <person name="Romanel E."/>
            <person name="Alves-Ferreira M."/>
            <person name="Kulheim C."/>
            <person name="Foley W."/>
            <person name="Carocha V."/>
            <person name="Paiva J."/>
            <person name="Kudrna D."/>
            <person name="Brommonschenkel S.H."/>
            <person name="Pasquali G."/>
            <person name="Byrne M."/>
            <person name="Rigault P."/>
            <person name="Tibbits J."/>
            <person name="Spokevicius A."/>
            <person name="Jones R.C."/>
            <person name="Steane D.A."/>
            <person name="Vaillancourt R.E."/>
            <person name="Potts B.M."/>
            <person name="Joubert F."/>
            <person name="Barry K."/>
            <person name="Pappas G.J."/>
            <person name="Strauss S.H."/>
            <person name="Jaiswal P."/>
            <person name="Grima-Pettenati J."/>
            <person name="Salse J."/>
            <person name="Van de Peer Y."/>
            <person name="Rokhsar D.S."/>
            <person name="Schmutz J."/>
        </authorList>
    </citation>
    <scope>NUCLEOTIDE SEQUENCE [LARGE SCALE GENOMIC DNA]</scope>
    <source>
        <strain evidence="2">cv. BRASUZ1</strain>
        <tissue evidence="1">Leaf extractions</tissue>
    </source>
</reference>